<dbReference type="Proteomes" id="UP000076727">
    <property type="component" value="Unassembled WGS sequence"/>
</dbReference>
<keyword evidence="2" id="KW-1185">Reference proteome</keyword>
<sequence>MSTSYTLLSSTVIRRIIIRANARAFSTTQARATLAGTVPYHESYVLLHTHQPLSQYPPKSKSPLWKKLTLKARSWGGIVNFSWSSTQPVHPGYSGLGEDGGEEFYYATAFSVDGAPLHIPEVSLANLDDVAGRLREHARSTQVTQETEEGRIDRESEADARLHLYVCTHGSRDCRCGDTGGDVAKALHEEITKRGLWDRLSLGQVAHVGGHKYAANVLVFPLGDWCVLGTVQPEDVPQVLSEALVRHSELSSQVSSGSSRTPALPLCPPFWRGRMGLDKDDQLELAARS</sequence>
<dbReference type="InterPro" id="IPR009737">
    <property type="entry name" value="Aim32/Apd1-like"/>
</dbReference>
<dbReference type="EMBL" id="KV429050">
    <property type="protein sequence ID" value="KZT70602.1"/>
    <property type="molecule type" value="Genomic_DNA"/>
</dbReference>
<dbReference type="AlphaFoldDB" id="A0A165RD94"/>
<reference evidence="1 2" key="1">
    <citation type="journal article" date="2016" name="Mol. Biol. Evol.">
        <title>Comparative Genomics of Early-Diverging Mushroom-Forming Fungi Provides Insights into the Origins of Lignocellulose Decay Capabilities.</title>
        <authorList>
            <person name="Nagy L.G."/>
            <person name="Riley R."/>
            <person name="Tritt A."/>
            <person name="Adam C."/>
            <person name="Daum C."/>
            <person name="Floudas D."/>
            <person name="Sun H."/>
            <person name="Yadav J.S."/>
            <person name="Pangilinan J."/>
            <person name="Larsson K.H."/>
            <person name="Matsuura K."/>
            <person name="Barry K."/>
            <person name="Labutti K."/>
            <person name="Kuo R."/>
            <person name="Ohm R.A."/>
            <person name="Bhattacharya S.S."/>
            <person name="Shirouzu T."/>
            <person name="Yoshinaga Y."/>
            <person name="Martin F.M."/>
            <person name="Grigoriev I.V."/>
            <person name="Hibbett D.S."/>
        </authorList>
    </citation>
    <scope>NUCLEOTIDE SEQUENCE [LARGE SCALE GENOMIC DNA]</scope>
    <source>
        <strain evidence="1 2">L-15889</strain>
    </source>
</reference>
<evidence type="ECO:0008006" key="3">
    <source>
        <dbReference type="Google" id="ProtNLM"/>
    </source>
</evidence>
<gene>
    <name evidence="1" type="ORF">DAEQUDRAFT_667426</name>
</gene>
<accession>A0A165RD94</accession>
<evidence type="ECO:0000313" key="1">
    <source>
        <dbReference type="EMBL" id="KZT70602.1"/>
    </source>
</evidence>
<protein>
    <recommendedName>
        <fullName evidence="3">Sucraseferredoxin-like protein</fullName>
    </recommendedName>
</protein>
<evidence type="ECO:0000313" key="2">
    <source>
        <dbReference type="Proteomes" id="UP000076727"/>
    </source>
</evidence>
<name>A0A165RD94_9APHY</name>
<dbReference type="InterPro" id="IPR036249">
    <property type="entry name" value="Thioredoxin-like_sf"/>
</dbReference>
<dbReference type="STRING" id="1314783.A0A165RD94"/>
<dbReference type="Gene3D" id="3.40.30.10">
    <property type="entry name" value="Glutaredoxin"/>
    <property type="match status" value="1"/>
</dbReference>
<dbReference type="PANTHER" id="PTHR31902">
    <property type="entry name" value="ACTIN PATCHES DISTAL PROTEIN 1"/>
    <property type="match status" value="1"/>
</dbReference>
<organism evidence="1 2">
    <name type="scientific">Daedalea quercina L-15889</name>
    <dbReference type="NCBI Taxonomy" id="1314783"/>
    <lineage>
        <taxon>Eukaryota</taxon>
        <taxon>Fungi</taxon>
        <taxon>Dikarya</taxon>
        <taxon>Basidiomycota</taxon>
        <taxon>Agaricomycotina</taxon>
        <taxon>Agaricomycetes</taxon>
        <taxon>Polyporales</taxon>
        <taxon>Fomitopsis</taxon>
    </lineage>
</organism>
<dbReference type="Pfam" id="PF06999">
    <property type="entry name" value="Suc_Fer-like"/>
    <property type="match status" value="1"/>
</dbReference>
<dbReference type="SUPFAM" id="SSF52833">
    <property type="entry name" value="Thioredoxin-like"/>
    <property type="match status" value="1"/>
</dbReference>
<proteinExistence type="predicted"/>
<dbReference type="CDD" id="cd03062">
    <property type="entry name" value="TRX_Fd_Sucrase"/>
    <property type="match status" value="1"/>
</dbReference>
<dbReference type="OrthoDB" id="10253744at2759"/>